<dbReference type="EMBL" id="UINC01120637">
    <property type="protein sequence ID" value="SVC95249.1"/>
    <property type="molecule type" value="Genomic_DNA"/>
</dbReference>
<evidence type="ECO:0008006" key="2">
    <source>
        <dbReference type="Google" id="ProtNLM"/>
    </source>
</evidence>
<sequence length="84" mass="9341">MAIYISDSDVRTLLPMDHCIDLIEKVFIDESLGKAKNLPRQNLALPRGAHRTITGVAQESGVYGMKTYTVGLEGTRADTRYLML</sequence>
<reference evidence="1" key="1">
    <citation type="submission" date="2018-05" db="EMBL/GenBank/DDBJ databases">
        <authorList>
            <person name="Lanie J.A."/>
            <person name="Ng W.-L."/>
            <person name="Kazmierczak K.M."/>
            <person name="Andrzejewski T.M."/>
            <person name="Davidsen T.M."/>
            <person name="Wayne K.J."/>
            <person name="Tettelin H."/>
            <person name="Glass J.I."/>
            <person name="Rusch D."/>
            <person name="Podicherti R."/>
            <person name="Tsui H.-C.T."/>
            <person name="Winkler M.E."/>
        </authorList>
    </citation>
    <scope>NUCLEOTIDE SEQUENCE</scope>
</reference>
<gene>
    <name evidence="1" type="ORF">METZ01_LOCUS348103</name>
</gene>
<feature type="non-terminal residue" evidence="1">
    <location>
        <position position="84"/>
    </location>
</feature>
<proteinExistence type="predicted"/>
<dbReference type="InterPro" id="IPR036291">
    <property type="entry name" value="NAD(P)-bd_dom_sf"/>
</dbReference>
<dbReference type="InterPro" id="IPR023401">
    <property type="entry name" value="ODC_N"/>
</dbReference>
<dbReference type="AlphaFoldDB" id="A0A382RC51"/>
<evidence type="ECO:0000313" key="1">
    <source>
        <dbReference type="EMBL" id="SVC95249.1"/>
    </source>
</evidence>
<dbReference type="Gene3D" id="3.30.1780.10">
    <property type="entry name" value="ornithine cyclodeaminase, domain 1"/>
    <property type="match status" value="1"/>
</dbReference>
<organism evidence="1">
    <name type="scientific">marine metagenome</name>
    <dbReference type="NCBI Taxonomy" id="408172"/>
    <lineage>
        <taxon>unclassified sequences</taxon>
        <taxon>metagenomes</taxon>
        <taxon>ecological metagenomes</taxon>
    </lineage>
</organism>
<dbReference type="SUPFAM" id="SSF51735">
    <property type="entry name" value="NAD(P)-binding Rossmann-fold domains"/>
    <property type="match status" value="1"/>
</dbReference>
<name>A0A382RC51_9ZZZZ</name>
<accession>A0A382RC51</accession>
<protein>
    <recommendedName>
        <fullName evidence="2">Ornithine cyclodeaminase</fullName>
    </recommendedName>
</protein>